<gene>
    <name evidence="2" type="ORF">D4A92_13200</name>
</gene>
<sequence length="174" mass="19442">MVFNKISGQFLDELLANIGLNGAAFVAPFLKGVQHTWFQILVFVFAGFSAGVLAHHYATVYDRSRRLDLQLAGVKLSELERSLAEIETQIWASPPQFELGALERVVNQCRSLELTLNGFGLETPQLAYEVDPVGYIERMRRYASRLAPLIEEGHKWHAIEVSRDLSGALSNEAP</sequence>
<evidence type="ECO:0000256" key="1">
    <source>
        <dbReference type="SAM" id="Phobius"/>
    </source>
</evidence>
<keyword evidence="3" id="KW-1185">Reference proteome</keyword>
<evidence type="ECO:0000313" key="3">
    <source>
        <dbReference type="Proteomes" id="UP000596351"/>
    </source>
</evidence>
<keyword evidence="1" id="KW-0472">Membrane</keyword>
<evidence type="ECO:0000313" key="2">
    <source>
        <dbReference type="EMBL" id="QRF52320.1"/>
    </source>
</evidence>
<accession>A0ABX7EVG2</accession>
<dbReference type="EMBL" id="CP032405">
    <property type="protein sequence ID" value="QRF52320.1"/>
    <property type="molecule type" value="Genomic_DNA"/>
</dbReference>
<protein>
    <submittedName>
        <fullName evidence="2">Uncharacterized protein</fullName>
    </submittedName>
</protein>
<name>A0ABX7EVG2_9HYPH</name>
<organism evidence="2 3">
    <name type="scientific">Rhizobium rosettiformans</name>
    <dbReference type="NCBI Taxonomy" id="1368430"/>
    <lineage>
        <taxon>Bacteria</taxon>
        <taxon>Pseudomonadati</taxon>
        <taxon>Pseudomonadota</taxon>
        <taxon>Alphaproteobacteria</taxon>
        <taxon>Hyphomicrobiales</taxon>
        <taxon>Rhizobiaceae</taxon>
        <taxon>Rhizobium/Agrobacterium group</taxon>
        <taxon>Rhizobium</taxon>
    </lineage>
</organism>
<keyword evidence="1" id="KW-0812">Transmembrane</keyword>
<proteinExistence type="predicted"/>
<dbReference type="Proteomes" id="UP000596351">
    <property type="component" value="Chromosome"/>
</dbReference>
<reference evidence="2 3" key="1">
    <citation type="submission" date="2018-09" db="EMBL/GenBank/DDBJ databases">
        <title>Rhizobium sp. MAE2-X.</title>
        <authorList>
            <person name="Lee Y."/>
            <person name="Jeon C.O."/>
        </authorList>
    </citation>
    <scope>NUCLEOTIDE SEQUENCE [LARGE SCALE GENOMIC DNA]</scope>
    <source>
        <strain evidence="2 3">MAE2-X</strain>
    </source>
</reference>
<feature type="transmembrane region" description="Helical" evidence="1">
    <location>
        <begin position="37"/>
        <end position="58"/>
    </location>
</feature>
<keyword evidence="1" id="KW-1133">Transmembrane helix</keyword>